<organism evidence="6 7">
    <name type="scientific">Sanguibacter hominis ATCC BAA-789</name>
    <dbReference type="NCBI Taxonomy" id="1312740"/>
    <lineage>
        <taxon>Bacteria</taxon>
        <taxon>Bacillati</taxon>
        <taxon>Actinomycetota</taxon>
        <taxon>Actinomycetes</taxon>
        <taxon>Micrococcales</taxon>
        <taxon>Sanguibacteraceae</taxon>
        <taxon>Sanguibacter</taxon>
    </lineage>
</organism>
<dbReference type="PANTHER" id="PTHR46233">
    <property type="entry name" value="HYDROXYACYLGLUTATHIONE HYDROLASE GLOC"/>
    <property type="match status" value="1"/>
</dbReference>
<dbReference type="Gene3D" id="3.60.15.10">
    <property type="entry name" value="Ribonuclease Z/Hydroxyacylglutathione hydrolase-like"/>
    <property type="match status" value="1"/>
</dbReference>
<dbReference type="AlphaFoldDB" id="A0A9X5FJS5"/>
<keyword evidence="7" id="KW-1185">Reference proteome</keyword>
<keyword evidence="4" id="KW-0862">Zinc</keyword>
<evidence type="ECO:0000256" key="3">
    <source>
        <dbReference type="ARBA" id="ARBA00022801"/>
    </source>
</evidence>
<dbReference type="CDD" id="cd06262">
    <property type="entry name" value="metallo-hydrolase-like_MBL-fold"/>
    <property type="match status" value="1"/>
</dbReference>
<comment type="caution">
    <text evidence="6">The sequence shown here is derived from an EMBL/GenBank/DDBJ whole genome shotgun (WGS) entry which is preliminary data.</text>
</comment>
<evidence type="ECO:0000256" key="4">
    <source>
        <dbReference type="ARBA" id="ARBA00022833"/>
    </source>
</evidence>
<evidence type="ECO:0000256" key="2">
    <source>
        <dbReference type="ARBA" id="ARBA00022723"/>
    </source>
</evidence>
<keyword evidence="3" id="KW-0378">Hydrolase</keyword>
<reference evidence="6 7" key="1">
    <citation type="submission" date="2020-04" db="EMBL/GenBank/DDBJ databases">
        <title>MicrobeNet Type strains.</title>
        <authorList>
            <person name="Nicholson A.C."/>
        </authorList>
    </citation>
    <scope>NUCLEOTIDE SEQUENCE [LARGE SCALE GENOMIC DNA]</scope>
    <source>
        <strain evidence="6 7">ATCC BAA-789</strain>
    </source>
</reference>
<evidence type="ECO:0000313" key="6">
    <source>
        <dbReference type="EMBL" id="NKX93383.1"/>
    </source>
</evidence>
<dbReference type="PANTHER" id="PTHR46233:SF3">
    <property type="entry name" value="HYDROXYACYLGLUTATHIONE HYDROLASE GLOC"/>
    <property type="match status" value="1"/>
</dbReference>
<evidence type="ECO:0000256" key="1">
    <source>
        <dbReference type="ARBA" id="ARBA00001947"/>
    </source>
</evidence>
<sequence length="250" mass="25922">MHVETIVAPVFGTNSYLVSATGSGPCVIVDAGGGVVPALTERVRRAGLEPVALLATHGHVDHTWSAAELCELYDVPLLIHADDAFRLADPFGTIEDRRPGSASGPLAQALAAGGCDPASYRAPARVQPFVGPRAELDLPDVPALTAWHAPGHTQGATVYVAVETPDAASLLPDRGDAYVEGADATAFTGDVLFAGTIGRTDLPGGDMATMRRSLAGLLDGLPPRALLLPGHGPASRLDAETVRNPYLSRR</sequence>
<dbReference type="Proteomes" id="UP000774283">
    <property type="component" value="Unassembled WGS sequence"/>
</dbReference>
<dbReference type="InterPro" id="IPR036866">
    <property type="entry name" value="RibonucZ/Hydroxyglut_hydro"/>
</dbReference>
<dbReference type="GO" id="GO:0016787">
    <property type="term" value="F:hydrolase activity"/>
    <property type="evidence" value="ECO:0007669"/>
    <property type="project" value="UniProtKB-KW"/>
</dbReference>
<dbReference type="RefSeq" id="WP_168447419.1">
    <property type="nucleotide sequence ID" value="NZ_JAAXOW010000002.1"/>
</dbReference>
<name>A0A9X5FJS5_9MICO</name>
<dbReference type="SMART" id="SM00849">
    <property type="entry name" value="Lactamase_B"/>
    <property type="match status" value="1"/>
</dbReference>
<dbReference type="InterPro" id="IPR051453">
    <property type="entry name" value="MBL_Glyoxalase_II"/>
</dbReference>
<evidence type="ECO:0000313" key="7">
    <source>
        <dbReference type="Proteomes" id="UP000774283"/>
    </source>
</evidence>
<gene>
    <name evidence="6" type="ORF">HF995_08895</name>
</gene>
<dbReference type="Pfam" id="PF00753">
    <property type="entry name" value="Lactamase_B"/>
    <property type="match status" value="1"/>
</dbReference>
<dbReference type="InterPro" id="IPR001279">
    <property type="entry name" value="Metallo-B-lactamas"/>
</dbReference>
<dbReference type="EMBL" id="JAAXOW010000002">
    <property type="protein sequence ID" value="NKX93383.1"/>
    <property type="molecule type" value="Genomic_DNA"/>
</dbReference>
<feature type="domain" description="Metallo-beta-lactamase" evidence="5">
    <location>
        <begin position="12"/>
        <end position="231"/>
    </location>
</feature>
<protein>
    <submittedName>
        <fullName evidence="6">MBL fold metallo-hydrolase</fullName>
    </submittedName>
</protein>
<accession>A0A9X5FJS5</accession>
<comment type="cofactor">
    <cofactor evidence="1">
        <name>Zn(2+)</name>
        <dbReference type="ChEBI" id="CHEBI:29105"/>
    </cofactor>
</comment>
<evidence type="ECO:0000259" key="5">
    <source>
        <dbReference type="SMART" id="SM00849"/>
    </source>
</evidence>
<proteinExistence type="predicted"/>
<dbReference type="GO" id="GO:0046872">
    <property type="term" value="F:metal ion binding"/>
    <property type="evidence" value="ECO:0007669"/>
    <property type="project" value="UniProtKB-KW"/>
</dbReference>
<dbReference type="SUPFAM" id="SSF56281">
    <property type="entry name" value="Metallo-hydrolase/oxidoreductase"/>
    <property type="match status" value="1"/>
</dbReference>
<keyword evidence="2" id="KW-0479">Metal-binding</keyword>